<accession>A0A834I7U8</accession>
<evidence type="ECO:0000313" key="3">
    <source>
        <dbReference type="Proteomes" id="UP000625711"/>
    </source>
</evidence>
<evidence type="ECO:0000313" key="1">
    <source>
        <dbReference type="EMBL" id="KAF7276080.1"/>
    </source>
</evidence>
<proteinExistence type="predicted"/>
<dbReference type="EMBL" id="JAACXV010008484">
    <property type="protein sequence ID" value="KAF7276080.1"/>
    <property type="molecule type" value="Genomic_DNA"/>
</dbReference>
<gene>
    <name evidence="1" type="ORF">GWI33_010941</name>
    <name evidence="2" type="ORF">GWI33_010942</name>
</gene>
<dbReference type="EMBL" id="JAACXV010008484">
    <property type="protein sequence ID" value="KAF7276081.1"/>
    <property type="molecule type" value="Genomic_DNA"/>
</dbReference>
<reference evidence="1" key="1">
    <citation type="submission" date="2020-08" db="EMBL/GenBank/DDBJ databases">
        <title>Genome sequencing and assembly of the red palm weevil Rhynchophorus ferrugineus.</title>
        <authorList>
            <person name="Dias G.B."/>
            <person name="Bergman C.M."/>
            <person name="Manee M."/>
        </authorList>
    </citation>
    <scope>NUCLEOTIDE SEQUENCE</scope>
    <source>
        <strain evidence="1">AA-2017</strain>
        <tissue evidence="1">Whole larva</tissue>
    </source>
</reference>
<sequence length="129" mass="14682">MAEAELREEVGYIPYQEDKKVREALQYYILKMENDIQNTGVNDIATVIDYQPQSAIPDMSHLSPEIQEYILSVSTGLQSTIPSDGLFNMLAPLNIDRNNIDNLRDGTMKINMEDALKFQQQIRDGMGLQ</sequence>
<keyword evidence="3" id="KW-1185">Reference proteome</keyword>
<dbReference type="AlphaFoldDB" id="A0A834I7U8"/>
<organism evidence="1 3">
    <name type="scientific">Rhynchophorus ferrugineus</name>
    <name type="common">Red palm weevil</name>
    <name type="synonym">Curculio ferrugineus</name>
    <dbReference type="NCBI Taxonomy" id="354439"/>
    <lineage>
        <taxon>Eukaryota</taxon>
        <taxon>Metazoa</taxon>
        <taxon>Ecdysozoa</taxon>
        <taxon>Arthropoda</taxon>
        <taxon>Hexapoda</taxon>
        <taxon>Insecta</taxon>
        <taxon>Pterygota</taxon>
        <taxon>Neoptera</taxon>
        <taxon>Endopterygota</taxon>
        <taxon>Coleoptera</taxon>
        <taxon>Polyphaga</taxon>
        <taxon>Cucujiformia</taxon>
        <taxon>Curculionidae</taxon>
        <taxon>Dryophthorinae</taxon>
        <taxon>Rhynchophorus</taxon>
    </lineage>
</organism>
<evidence type="ECO:0000313" key="2">
    <source>
        <dbReference type="EMBL" id="KAF7276081.1"/>
    </source>
</evidence>
<protein>
    <submittedName>
        <fullName evidence="1">Uncharacterized protein</fullName>
    </submittedName>
</protein>
<dbReference type="Proteomes" id="UP000625711">
    <property type="component" value="Unassembled WGS sequence"/>
</dbReference>
<comment type="caution">
    <text evidence="1">The sequence shown here is derived from an EMBL/GenBank/DDBJ whole genome shotgun (WGS) entry which is preliminary data.</text>
</comment>
<name>A0A834I7U8_RHYFE</name>